<dbReference type="GO" id="GO:0005886">
    <property type="term" value="C:plasma membrane"/>
    <property type="evidence" value="ECO:0007669"/>
    <property type="project" value="TreeGrafter"/>
</dbReference>
<evidence type="ECO:0000256" key="1">
    <source>
        <dbReference type="ARBA" id="ARBA00004141"/>
    </source>
</evidence>
<dbReference type="InterPro" id="IPR051633">
    <property type="entry name" value="AceTr"/>
</dbReference>
<organism evidence="8">
    <name type="scientific">Bionectria ochroleuca</name>
    <name type="common">Gliocladium roseum</name>
    <dbReference type="NCBI Taxonomy" id="29856"/>
    <lineage>
        <taxon>Eukaryota</taxon>
        <taxon>Fungi</taxon>
        <taxon>Dikarya</taxon>
        <taxon>Ascomycota</taxon>
        <taxon>Pezizomycotina</taxon>
        <taxon>Sordariomycetes</taxon>
        <taxon>Hypocreomycetidae</taxon>
        <taxon>Hypocreales</taxon>
        <taxon>Bionectriaceae</taxon>
        <taxon>Clonostachys</taxon>
    </lineage>
</organism>
<reference evidence="8" key="1">
    <citation type="submission" date="2015-01" db="EMBL/GenBank/DDBJ databases">
        <authorList>
            <person name="Durling Mikael"/>
        </authorList>
    </citation>
    <scope>NUCLEOTIDE SEQUENCE</scope>
</reference>
<feature type="transmembrane region" description="Helical" evidence="7">
    <location>
        <begin position="235"/>
        <end position="257"/>
    </location>
</feature>
<dbReference type="Pfam" id="PF01184">
    <property type="entry name" value="Gpr1_Fun34_YaaH"/>
    <property type="match status" value="1"/>
</dbReference>
<evidence type="ECO:0000256" key="7">
    <source>
        <dbReference type="SAM" id="Phobius"/>
    </source>
</evidence>
<feature type="region of interest" description="Disordered" evidence="6">
    <location>
        <begin position="1"/>
        <end position="25"/>
    </location>
</feature>
<evidence type="ECO:0000256" key="2">
    <source>
        <dbReference type="ARBA" id="ARBA00005587"/>
    </source>
</evidence>
<sequence>MTHPSTPEKTMEQGNGNPNGIAYNHEEDRQGDLDRFRTAGSVAMSPELFEKLYLTPLKNVHGDLRKTFANPTPIALVGFLIALTPLSCDLMGWAGAGGGGAASSGFFVFMGGLLMFTGGVLEWVLGNTFASVVFCTFGGFYFSYGATLLPSFNTSAAYAPADGPASAGAATQGFNASLAFVFLFMGVLCFIFLVCSLRTNVVFVVIFLSLMLAFFLLTGGYMALASDFTGNADKAGKLIIGGGASAFVCAMTGWYLLTAQMLDVVDFPFGLPVGDLSGIIKGRSERAAAKN</sequence>
<feature type="transmembrane region" description="Helical" evidence="7">
    <location>
        <begin position="172"/>
        <end position="194"/>
    </location>
</feature>
<evidence type="ECO:0000256" key="4">
    <source>
        <dbReference type="ARBA" id="ARBA00022989"/>
    </source>
</evidence>
<evidence type="ECO:0000313" key="8">
    <source>
        <dbReference type="EMBL" id="CEO45964.1"/>
    </source>
</evidence>
<keyword evidence="5 7" id="KW-0472">Membrane</keyword>
<feature type="transmembrane region" description="Helical" evidence="7">
    <location>
        <begin position="132"/>
        <end position="152"/>
    </location>
</feature>
<proteinExistence type="inferred from homology"/>
<accession>A0A0B7JM63</accession>
<comment type="subcellular location">
    <subcellularLocation>
        <location evidence="1">Membrane</location>
        <topology evidence="1">Multi-pass membrane protein</topology>
    </subcellularLocation>
</comment>
<evidence type="ECO:0000256" key="6">
    <source>
        <dbReference type="SAM" id="MobiDB-lite"/>
    </source>
</evidence>
<evidence type="ECO:0000256" key="5">
    <source>
        <dbReference type="ARBA" id="ARBA00023136"/>
    </source>
</evidence>
<keyword evidence="3 7" id="KW-0812">Transmembrane</keyword>
<dbReference type="AlphaFoldDB" id="A0A0B7JM63"/>
<feature type="compositionally biased region" description="Polar residues" evidence="6">
    <location>
        <begin position="1"/>
        <end position="18"/>
    </location>
</feature>
<dbReference type="EMBL" id="CDPU01000003">
    <property type="protein sequence ID" value="CEO45964.1"/>
    <property type="molecule type" value="Genomic_DNA"/>
</dbReference>
<feature type="transmembrane region" description="Helical" evidence="7">
    <location>
        <begin position="106"/>
        <end position="125"/>
    </location>
</feature>
<evidence type="ECO:0008006" key="9">
    <source>
        <dbReference type="Google" id="ProtNLM"/>
    </source>
</evidence>
<dbReference type="InterPro" id="IPR000791">
    <property type="entry name" value="Gpr1/Fun34/SatP-like"/>
</dbReference>
<dbReference type="GO" id="GO:0015123">
    <property type="term" value="F:acetate transmembrane transporter activity"/>
    <property type="evidence" value="ECO:0007669"/>
    <property type="project" value="TreeGrafter"/>
</dbReference>
<comment type="similarity">
    <text evidence="2">Belongs to the acetate uptake transporter (AceTr) (TC 2.A.96) family.</text>
</comment>
<feature type="transmembrane region" description="Helical" evidence="7">
    <location>
        <begin position="201"/>
        <end position="223"/>
    </location>
</feature>
<dbReference type="PANTHER" id="PTHR31123">
    <property type="entry name" value="ACCUMULATION OF DYADS PROTEIN 2-RELATED"/>
    <property type="match status" value="1"/>
</dbReference>
<protein>
    <recommendedName>
        <fullName evidence="9">GPR1/FUN34/YaaH-class plasma membrane protein</fullName>
    </recommendedName>
</protein>
<dbReference type="PANTHER" id="PTHR31123:SF4">
    <property type="entry name" value="PROTEIN ALCS"/>
    <property type="match status" value="1"/>
</dbReference>
<keyword evidence="4 7" id="KW-1133">Transmembrane helix</keyword>
<name>A0A0B7JM63_BIOOC</name>
<gene>
    <name evidence="8" type="ORF">BN869_000002019_1</name>
</gene>
<evidence type="ECO:0000256" key="3">
    <source>
        <dbReference type="ARBA" id="ARBA00022692"/>
    </source>
</evidence>
<feature type="transmembrane region" description="Helical" evidence="7">
    <location>
        <begin position="74"/>
        <end position="94"/>
    </location>
</feature>